<proteinExistence type="predicted"/>
<feature type="domain" description="Amine oxidase" evidence="1">
    <location>
        <begin position="14"/>
        <end position="291"/>
    </location>
</feature>
<dbReference type="Pfam" id="PF01593">
    <property type="entry name" value="Amino_oxidase"/>
    <property type="match status" value="1"/>
</dbReference>
<protein>
    <submittedName>
        <fullName evidence="2">NAD(P)/FAD-dependent oxidoreductase</fullName>
    </submittedName>
</protein>
<dbReference type="InterPro" id="IPR036188">
    <property type="entry name" value="FAD/NAD-bd_sf"/>
</dbReference>
<comment type="caution">
    <text evidence="2">The sequence shown here is derived from an EMBL/GenBank/DDBJ whole genome shotgun (WGS) entry which is preliminary data.</text>
</comment>
<dbReference type="EMBL" id="JAJSBI010000004">
    <property type="protein sequence ID" value="MCD9874158.1"/>
    <property type="molecule type" value="Genomic_DNA"/>
</dbReference>
<dbReference type="GO" id="GO:0016491">
    <property type="term" value="F:oxidoreductase activity"/>
    <property type="evidence" value="ECO:0007669"/>
    <property type="project" value="InterPro"/>
</dbReference>
<accession>A0A9Q3VIC2</accession>
<dbReference type="SUPFAM" id="SSF51905">
    <property type="entry name" value="FAD/NAD(P)-binding domain"/>
    <property type="match status" value="1"/>
</dbReference>
<evidence type="ECO:0000259" key="1">
    <source>
        <dbReference type="Pfam" id="PF01593"/>
    </source>
</evidence>
<evidence type="ECO:0000313" key="3">
    <source>
        <dbReference type="Proteomes" id="UP001108029"/>
    </source>
</evidence>
<reference evidence="2" key="1">
    <citation type="submission" date="2021-12" db="EMBL/GenBank/DDBJ databases">
        <authorList>
            <person name="Lee J.-H."/>
            <person name="Kim S.-B."/>
        </authorList>
    </citation>
    <scope>NUCLEOTIDE SEQUENCE</scope>
    <source>
        <strain evidence="2">NR30</strain>
    </source>
</reference>
<dbReference type="RefSeq" id="WP_232648215.1">
    <property type="nucleotide sequence ID" value="NZ_JAJSBI010000004.1"/>
</dbReference>
<organism evidence="2 3">
    <name type="scientific">Streptomyces guryensis</name>
    <dbReference type="NCBI Taxonomy" id="2886947"/>
    <lineage>
        <taxon>Bacteria</taxon>
        <taxon>Bacillati</taxon>
        <taxon>Actinomycetota</taxon>
        <taxon>Actinomycetes</taxon>
        <taxon>Kitasatosporales</taxon>
        <taxon>Streptomycetaceae</taxon>
        <taxon>Streptomyces</taxon>
    </lineage>
</organism>
<dbReference type="AlphaFoldDB" id="A0A9Q3VIC2"/>
<sequence>MGRIAVIGAGMGAMAAAARLAVAGHRVAVYERAQTYGGAVRRFERDGFGFDTGPGLLTLPAVWRDLFIKTGKEPLEDRVELVQVDPSSRHVFADGTAVALPNASRAGVVAALDEALGAGAGSRWGDFLVRSREAWDRTRRPLLEEPLWPNWPVLAGREPYPAVPHKRLLRTRRAATLAEVGAWELRDPRLTALLESYALAHGLDPRVTPASAAVLPYMEHAFGTWYVRGGVRELARAVYERCVARRVEFHFGAEVTGVLEKDGRAAGLELADGSVAEADHVVAGVHPLRLRGLTERRLDDDGDVRPDTAARPGRFTVLLALRGPREAGAVHHTVVHAPDRTAELESLHAQADEPVRPTVAVLRPDDPALRPDAEHESVVLSAVVAAESDRHRSEWGERLADLLVTAAEAAIPGLRERLLWREVRTPGDGGTDAGSGGVSAPSLAAGEGRFLHPANTTRFPGLYRVGGWSHPGGGLPHAGMSGALVAGLIVEGPEFRGSQ</sequence>
<dbReference type="PANTHER" id="PTHR43734">
    <property type="entry name" value="PHYTOENE DESATURASE"/>
    <property type="match status" value="1"/>
</dbReference>
<dbReference type="PANTHER" id="PTHR43734:SF1">
    <property type="entry name" value="PHYTOENE DESATURASE"/>
    <property type="match status" value="1"/>
</dbReference>
<keyword evidence="3" id="KW-1185">Reference proteome</keyword>
<name>A0A9Q3VIC2_9ACTN</name>
<gene>
    <name evidence="2" type="ORF">LJ657_10810</name>
</gene>
<dbReference type="Proteomes" id="UP001108029">
    <property type="component" value="Unassembled WGS sequence"/>
</dbReference>
<dbReference type="InterPro" id="IPR002937">
    <property type="entry name" value="Amino_oxidase"/>
</dbReference>
<evidence type="ECO:0000313" key="2">
    <source>
        <dbReference type="EMBL" id="MCD9874158.1"/>
    </source>
</evidence>
<dbReference type="Gene3D" id="3.50.50.60">
    <property type="entry name" value="FAD/NAD(P)-binding domain"/>
    <property type="match status" value="2"/>
</dbReference>